<dbReference type="EMBL" id="BEYU01000122">
    <property type="protein sequence ID" value="GBG32502.1"/>
    <property type="molecule type" value="Genomic_DNA"/>
</dbReference>
<keyword evidence="2" id="KW-0732">Signal</keyword>
<evidence type="ECO:0000256" key="2">
    <source>
        <dbReference type="SAM" id="SignalP"/>
    </source>
</evidence>
<dbReference type="SUPFAM" id="SSF48097">
    <property type="entry name" value="Regulator of G-protein signaling, RGS"/>
    <property type="match status" value="1"/>
</dbReference>
<dbReference type="Pfam" id="PF00615">
    <property type="entry name" value="RGS"/>
    <property type="match status" value="1"/>
</dbReference>
<feature type="compositionally biased region" description="Acidic residues" evidence="1">
    <location>
        <begin position="77"/>
        <end position="138"/>
    </location>
</feature>
<dbReference type="PROSITE" id="PS50132">
    <property type="entry name" value="RGS"/>
    <property type="match status" value="1"/>
</dbReference>
<feature type="signal peptide" evidence="2">
    <location>
        <begin position="1"/>
        <end position="21"/>
    </location>
</feature>
<dbReference type="InterPro" id="IPR044926">
    <property type="entry name" value="RGS_subdomain_2"/>
</dbReference>
<dbReference type="InterPro" id="IPR036305">
    <property type="entry name" value="RGS_sf"/>
</dbReference>
<evidence type="ECO:0000313" key="4">
    <source>
        <dbReference type="EMBL" id="GBG32502.1"/>
    </source>
</evidence>
<proteinExistence type="predicted"/>
<evidence type="ECO:0000313" key="5">
    <source>
        <dbReference type="Proteomes" id="UP000241890"/>
    </source>
</evidence>
<dbReference type="AlphaFoldDB" id="A0A2R5GNN3"/>
<evidence type="ECO:0000256" key="1">
    <source>
        <dbReference type="SAM" id="MobiDB-lite"/>
    </source>
</evidence>
<accession>A0A2R5GNN3</accession>
<gene>
    <name evidence="4" type="ORF">FCC1311_087272</name>
</gene>
<dbReference type="Proteomes" id="UP000241890">
    <property type="component" value="Unassembled WGS sequence"/>
</dbReference>
<reference evidence="4 5" key="1">
    <citation type="submission" date="2017-12" db="EMBL/GenBank/DDBJ databases">
        <title>Sequencing, de novo assembly and annotation of complete genome of a new Thraustochytrid species, strain FCC1311.</title>
        <authorList>
            <person name="Sedici K."/>
            <person name="Godart F."/>
            <person name="Aiese Cigliano R."/>
            <person name="Sanseverino W."/>
            <person name="Barakat M."/>
            <person name="Ortet P."/>
            <person name="Marechal E."/>
            <person name="Cagnac O."/>
            <person name="Amato A."/>
        </authorList>
    </citation>
    <scope>NUCLEOTIDE SEQUENCE [LARGE SCALE GENOMIC DNA]</scope>
</reference>
<sequence>MGFDLRLTAMAFVGLWSLVLGARNCATSSESMTDKESATLCQSLLEGSAQSLCVEDAAPFLATIYDMCITEVRESASADDDTEEEEGANDDDDDDEDDEDDDDDDDDDDYEDDEPYLEHDDEDDEDDDDEDDEDDDDGIVALSGGFEAQCELGSEGPFVSRSVELLGDSDEYVARWVLNSKVVDVTQKVTAQFRFSSQEDTEIKVSSGSYSELELALPASVDNGTYCMSEAVDVTPVQTTGSDGATIYVIKARGHSFSDSEAMLEGLVLAFETVSGASDAASEDAQNYACVEGRSAFAECDPSDSSSDDCACLDNNGDVRELYNEMDLNTIIPLCVLGFSVALFAGIVYKFRSSVTVKHRESCWRRNCCRTDDDSSNGGPRKVHGARGKALHIDCPEQGEETHHVQLSDILADTTERKYFSAYLERKGTVEPMLLFESIEHFETCEDRLWRQREARNMIARFIAPHAPYSVELRQSTRTALCNAKGAPKTLFEVAKAEVYANMQISFLEDFLATRNSGSYTPRRQSPRSHDSFDITTSDSVPAVIVDVDVVGVIAEPFTGNRSGGEDGGDDDGETDSRTQQLGVV</sequence>
<dbReference type="SMART" id="SM00315">
    <property type="entry name" value="RGS"/>
    <property type="match status" value="1"/>
</dbReference>
<name>A0A2R5GNN3_9STRA</name>
<evidence type="ECO:0000259" key="3">
    <source>
        <dbReference type="PROSITE" id="PS50132"/>
    </source>
</evidence>
<feature type="region of interest" description="Disordered" evidence="1">
    <location>
        <begin position="74"/>
        <end position="140"/>
    </location>
</feature>
<dbReference type="Gene3D" id="1.10.167.10">
    <property type="entry name" value="Regulator of G-protein Signalling 4, domain 2"/>
    <property type="match status" value="1"/>
</dbReference>
<protein>
    <recommendedName>
        <fullName evidence="3">RGS domain-containing protein</fullName>
    </recommendedName>
</protein>
<keyword evidence="5" id="KW-1185">Reference proteome</keyword>
<feature type="chain" id="PRO_5015316705" description="RGS domain-containing protein" evidence="2">
    <location>
        <begin position="22"/>
        <end position="585"/>
    </location>
</feature>
<feature type="region of interest" description="Disordered" evidence="1">
    <location>
        <begin position="557"/>
        <end position="585"/>
    </location>
</feature>
<dbReference type="InParanoid" id="A0A2R5GNN3"/>
<dbReference type="InterPro" id="IPR016137">
    <property type="entry name" value="RGS"/>
</dbReference>
<feature type="domain" description="RGS" evidence="3">
    <location>
        <begin position="406"/>
        <end position="514"/>
    </location>
</feature>
<comment type="caution">
    <text evidence="4">The sequence shown here is derived from an EMBL/GenBank/DDBJ whole genome shotgun (WGS) entry which is preliminary data.</text>
</comment>
<organism evidence="4 5">
    <name type="scientific">Hondaea fermentalgiana</name>
    <dbReference type="NCBI Taxonomy" id="2315210"/>
    <lineage>
        <taxon>Eukaryota</taxon>
        <taxon>Sar</taxon>
        <taxon>Stramenopiles</taxon>
        <taxon>Bigyra</taxon>
        <taxon>Labyrinthulomycetes</taxon>
        <taxon>Thraustochytrida</taxon>
        <taxon>Thraustochytriidae</taxon>
        <taxon>Hondaea</taxon>
    </lineage>
</organism>